<sequence length="78" mass="8445">MFKRRIGPPPHEGGESAAVNSCPDIWELDSGDFAVIGFERTAQLLPHLPADAFVDPGEAIVVLPRSVLVKARENIPPE</sequence>
<gene>
    <name evidence="1" type="ORF">NI17_004415</name>
</gene>
<protein>
    <submittedName>
        <fullName evidence="1">Uncharacterized protein</fullName>
    </submittedName>
</protein>
<accession>A0AA97M4Z4</accession>
<name>A0AA97M4Z4_9ACTN</name>
<keyword evidence="2" id="KW-1185">Reference proteome</keyword>
<proteinExistence type="predicted"/>
<dbReference type="EMBL" id="CP063196">
    <property type="protein sequence ID" value="UOE20477.1"/>
    <property type="molecule type" value="Genomic_DNA"/>
</dbReference>
<reference evidence="1" key="1">
    <citation type="submission" date="2020-10" db="EMBL/GenBank/DDBJ databases">
        <title>De novo genome project of the cellulose decomposer Thermobifida halotolerans type strain.</title>
        <authorList>
            <person name="Nagy I."/>
            <person name="Horvath B."/>
            <person name="Kukolya J."/>
            <person name="Nagy I."/>
            <person name="Orsini M."/>
        </authorList>
    </citation>
    <scope>NUCLEOTIDE SEQUENCE</scope>
    <source>
        <strain evidence="1">DSM 44931</strain>
    </source>
</reference>
<evidence type="ECO:0000313" key="2">
    <source>
        <dbReference type="Proteomes" id="UP000265719"/>
    </source>
</evidence>
<dbReference type="Proteomes" id="UP000265719">
    <property type="component" value="Chromosome"/>
</dbReference>
<evidence type="ECO:0000313" key="1">
    <source>
        <dbReference type="EMBL" id="UOE20477.1"/>
    </source>
</evidence>
<organism evidence="1 2">
    <name type="scientific">Thermobifida halotolerans</name>
    <dbReference type="NCBI Taxonomy" id="483545"/>
    <lineage>
        <taxon>Bacteria</taxon>
        <taxon>Bacillati</taxon>
        <taxon>Actinomycetota</taxon>
        <taxon>Actinomycetes</taxon>
        <taxon>Streptosporangiales</taxon>
        <taxon>Nocardiopsidaceae</taxon>
        <taxon>Thermobifida</taxon>
    </lineage>
</organism>
<dbReference type="AlphaFoldDB" id="A0AA97M4Z4"/>
<dbReference type="KEGG" id="thao:NI17_004415"/>